<dbReference type="Gene3D" id="2.40.50.90">
    <property type="match status" value="1"/>
</dbReference>
<gene>
    <name evidence="2" type="primary">LOC102805085</name>
</gene>
<dbReference type="RefSeq" id="XP_006817914.1">
    <property type="nucleotide sequence ID" value="XM_006817851.1"/>
</dbReference>
<keyword evidence="1" id="KW-1185">Reference proteome</keyword>
<name>A0ABM0MD23_SACKO</name>
<accession>A0ABM0MD23</accession>
<dbReference type="InterPro" id="IPR035437">
    <property type="entry name" value="SNase_OB-fold_sf"/>
</dbReference>
<organism evidence="1 2">
    <name type="scientific">Saccoglossus kowalevskii</name>
    <name type="common">Acorn worm</name>
    <dbReference type="NCBI Taxonomy" id="10224"/>
    <lineage>
        <taxon>Eukaryota</taxon>
        <taxon>Metazoa</taxon>
        <taxon>Hemichordata</taxon>
        <taxon>Enteropneusta</taxon>
        <taxon>Harrimaniidae</taxon>
        <taxon>Saccoglossus</taxon>
    </lineage>
</organism>
<reference evidence="2" key="1">
    <citation type="submission" date="2025-08" db="UniProtKB">
        <authorList>
            <consortium name="RefSeq"/>
        </authorList>
    </citation>
    <scope>IDENTIFICATION</scope>
    <source>
        <tissue evidence="2">Testes</tissue>
    </source>
</reference>
<dbReference type="Proteomes" id="UP000694865">
    <property type="component" value="Unplaced"/>
</dbReference>
<proteinExistence type="predicted"/>
<evidence type="ECO:0000313" key="1">
    <source>
        <dbReference type="Proteomes" id="UP000694865"/>
    </source>
</evidence>
<dbReference type="GeneID" id="102805085"/>
<protein>
    <submittedName>
        <fullName evidence="2">Uncharacterized protein LOC102805085</fullName>
    </submittedName>
</protein>
<evidence type="ECO:0000313" key="2">
    <source>
        <dbReference type="RefSeq" id="XP_006817914.1"/>
    </source>
</evidence>
<sequence>MDEIIQMHDDFTLLPFQASECCLASISPLDGEKCFSEEFVTALEQLTPSSTPVQIQAIDYNDAKPLVNLYTYHNNMMCYVNKELVDMGLAQWTPKNKNSG</sequence>